<dbReference type="Proteomes" id="UP000588277">
    <property type="component" value="Unassembled WGS sequence"/>
</dbReference>
<keyword evidence="6" id="KW-1185">Reference proteome</keyword>
<keyword evidence="2" id="KW-0472">Membrane</keyword>
<proteinExistence type="predicted"/>
<keyword evidence="2" id="KW-1133">Transmembrane helix</keyword>
<dbReference type="Pfam" id="PF05738">
    <property type="entry name" value="Cna_B"/>
    <property type="match status" value="1"/>
</dbReference>
<sequence length="360" mass="36932">MNNVIGDFLTRWGTRLLGAIGALAVTLAAICCPAVAAADAGTASAGSGDGSITVTYEKDGTALAGVEVRVHRVAEIAADGASGGAPTPTPDFAGYAVDWGASGDEALRTLAETLAGYAARDGIEPLGTRATDAHGTAAFEGLPRGLYLVIVGAYRGDALRCDAAAMLVALPSGDAATSDAAAAMHVTLQPKSDCTPGSTPPPTTPPATPPPTIPPTTPPTTPPETPPATPPSETPRNASLTVRKVWRDDDASTRPESIVVQLLRDGEVHDQVTLDAAGGWSHTWTDLESGHDWRVVERSVPDGYTVAVDREGAETLIVNTGTTPVPHTGAAVVLPAAAGAICLLLALMLLAMRRHLRRRN</sequence>
<evidence type="ECO:0000256" key="2">
    <source>
        <dbReference type="SAM" id="Phobius"/>
    </source>
</evidence>
<dbReference type="CDD" id="cd00222">
    <property type="entry name" value="CollagenBindB"/>
    <property type="match status" value="1"/>
</dbReference>
<evidence type="ECO:0000256" key="3">
    <source>
        <dbReference type="SAM" id="SignalP"/>
    </source>
</evidence>
<dbReference type="SUPFAM" id="SSF49478">
    <property type="entry name" value="Cna protein B-type domain"/>
    <property type="match status" value="1"/>
</dbReference>
<dbReference type="Gene3D" id="2.60.40.10">
    <property type="entry name" value="Immunoglobulins"/>
    <property type="match status" value="1"/>
</dbReference>
<reference evidence="5 6" key="1">
    <citation type="submission" date="2020-02" db="EMBL/GenBank/DDBJ databases">
        <title>Characterization of phylogenetic diversity of novel bifidobacterial species isolated in Czech ZOOs.</title>
        <authorList>
            <person name="Lugli G.A."/>
            <person name="Vera N.B."/>
            <person name="Ventura M."/>
        </authorList>
    </citation>
    <scope>NUCLEOTIDE SEQUENCE [LARGE SCALE GENOMIC DNA]</scope>
    <source>
        <strain evidence="5 6">DSM 109958</strain>
    </source>
</reference>
<evidence type="ECO:0000256" key="1">
    <source>
        <dbReference type="SAM" id="MobiDB-lite"/>
    </source>
</evidence>
<feature type="compositionally biased region" description="Pro residues" evidence="1">
    <location>
        <begin position="198"/>
        <end position="233"/>
    </location>
</feature>
<evidence type="ECO:0000313" key="5">
    <source>
        <dbReference type="EMBL" id="NMN01065.1"/>
    </source>
</evidence>
<dbReference type="InterPro" id="IPR008454">
    <property type="entry name" value="Collagen-bd_Cna-like_B-typ_dom"/>
</dbReference>
<evidence type="ECO:0000259" key="4">
    <source>
        <dbReference type="Pfam" id="PF05738"/>
    </source>
</evidence>
<dbReference type="GO" id="GO:0005975">
    <property type="term" value="P:carbohydrate metabolic process"/>
    <property type="evidence" value="ECO:0007669"/>
    <property type="project" value="UniProtKB-ARBA"/>
</dbReference>
<dbReference type="InterPro" id="IPR013783">
    <property type="entry name" value="Ig-like_fold"/>
</dbReference>
<comment type="caution">
    <text evidence="5">The sequence shown here is derived from an EMBL/GenBank/DDBJ whole genome shotgun (WGS) entry which is preliminary data.</text>
</comment>
<dbReference type="AlphaFoldDB" id="A0A7Y0F2X9"/>
<feature type="chain" id="PRO_5039520639" evidence="3">
    <location>
        <begin position="37"/>
        <end position="360"/>
    </location>
</feature>
<feature type="domain" description="CNA-B" evidence="4">
    <location>
        <begin position="241"/>
        <end position="320"/>
    </location>
</feature>
<name>A0A7Y0F2X9_9BIFI</name>
<organism evidence="5 6">
    <name type="scientific">Bifidobacterium moraviense</name>
    <dbReference type="NCBI Taxonomy" id="2675323"/>
    <lineage>
        <taxon>Bacteria</taxon>
        <taxon>Bacillati</taxon>
        <taxon>Actinomycetota</taxon>
        <taxon>Actinomycetes</taxon>
        <taxon>Bifidobacteriales</taxon>
        <taxon>Bifidobacteriaceae</taxon>
        <taxon>Bifidobacterium</taxon>
    </lineage>
</organism>
<evidence type="ECO:0000313" key="6">
    <source>
        <dbReference type="Proteomes" id="UP000588277"/>
    </source>
</evidence>
<protein>
    <submittedName>
        <fullName evidence="5">Adhesin</fullName>
    </submittedName>
</protein>
<keyword evidence="3" id="KW-0732">Signal</keyword>
<feature type="region of interest" description="Disordered" evidence="1">
    <location>
        <begin position="190"/>
        <end position="239"/>
    </location>
</feature>
<dbReference type="Gene3D" id="2.60.40.1140">
    <property type="entry name" value="Collagen-binding surface protein Cna, B-type domain"/>
    <property type="match status" value="1"/>
</dbReference>
<dbReference type="EMBL" id="JAAIIH010000015">
    <property type="protein sequence ID" value="NMN01065.1"/>
    <property type="molecule type" value="Genomic_DNA"/>
</dbReference>
<feature type="signal peptide" evidence="3">
    <location>
        <begin position="1"/>
        <end position="36"/>
    </location>
</feature>
<gene>
    <name evidence="5" type="ORF">G1C96_1648</name>
</gene>
<keyword evidence="2" id="KW-0812">Transmembrane</keyword>
<accession>A0A7Y0F2X9</accession>
<feature type="transmembrane region" description="Helical" evidence="2">
    <location>
        <begin position="332"/>
        <end position="352"/>
    </location>
</feature>